<name>A0AAW9S1A5_9HYPH</name>
<dbReference type="EC" id="1.1.5.3" evidence="6"/>
<dbReference type="Gene3D" id="6.10.250.1890">
    <property type="match status" value="1"/>
</dbReference>
<dbReference type="InterPro" id="IPR038299">
    <property type="entry name" value="DAO_C_sf"/>
</dbReference>
<dbReference type="Gene3D" id="3.50.50.60">
    <property type="entry name" value="FAD/NAD(P)-binding domain"/>
    <property type="match status" value="1"/>
</dbReference>
<reference evidence="10 11" key="1">
    <citation type="submission" date="2024-02" db="EMBL/GenBank/DDBJ databases">
        <title>Genome analysis and characterization of Microbaculum marinisediminis sp. nov., isolated from marine sediment.</title>
        <authorList>
            <person name="Du Z.-J."/>
            <person name="Ye Y.-Q."/>
            <person name="Zhang Z.-R."/>
            <person name="Yuan S.-M."/>
            <person name="Zhang X.-Y."/>
        </authorList>
    </citation>
    <scope>NUCLEOTIDE SEQUENCE [LARGE SCALE GENOMIC DNA]</scope>
    <source>
        <strain evidence="10 11">SDUM1044001</strain>
    </source>
</reference>
<evidence type="ECO:0000256" key="6">
    <source>
        <dbReference type="RuleBase" id="RU361217"/>
    </source>
</evidence>
<evidence type="ECO:0000313" key="10">
    <source>
        <dbReference type="EMBL" id="MEJ8574924.1"/>
    </source>
</evidence>
<dbReference type="Pfam" id="PF01266">
    <property type="entry name" value="DAO"/>
    <property type="match status" value="1"/>
</dbReference>
<dbReference type="InterPro" id="IPR036188">
    <property type="entry name" value="FAD/NAD-bd_sf"/>
</dbReference>
<dbReference type="NCBIfam" id="NF009906">
    <property type="entry name" value="PRK13369.1"/>
    <property type="match status" value="1"/>
</dbReference>
<dbReference type="GO" id="GO:0046168">
    <property type="term" value="P:glycerol-3-phosphate catabolic process"/>
    <property type="evidence" value="ECO:0007669"/>
    <property type="project" value="TreeGrafter"/>
</dbReference>
<dbReference type="PROSITE" id="PS00978">
    <property type="entry name" value="FAD_G3PDH_2"/>
    <property type="match status" value="1"/>
</dbReference>
<dbReference type="InterPro" id="IPR031656">
    <property type="entry name" value="DAO_C"/>
</dbReference>
<evidence type="ECO:0000256" key="3">
    <source>
        <dbReference type="ARBA" id="ARBA00022630"/>
    </source>
</evidence>
<evidence type="ECO:0000256" key="4">
    <source>
        <dbReference type="ARBA" id="ARBA00022827"/>
    </source>
</evidence>
<feature type="domain" description="Alpha-glycerophosphate oxidase C-terminal" evidence="9">
    <location>
        <begin position="392"/>
        <end position="494"/>
    </location>
</feature>
<comment type="similarity">
    <text evidence="2 6">Belongs to the FAD-dependent glycerol-3-phosphate dehydrogenase family.</text>
</comment>
<dbReference type="PRINTS" id="PR01001">
    <property type="entry name" value="FADG3PDH"/>
</dbReference>
<comment type="caution">
    <text evidence="10">The sequence shown here is derived from an EMBL/GenBank/DDBJ whole genome shotgun (WGS) entry which is preliminary data.</text>
</comment>
<evidence type="ECO:0000256" key="7">
    <source>
        <dbReference type="SAM" id="MobiDB-lite"/>
    </source>
</evidence>
<dbReference type="PANTHER" id="PTHR11985">
    <property type="entry name" value="GLYCEROL-3-PHOSPHATE DEHYDROGENASE"/>
    <property type="match status" value="1"/>
</dbReference>
<comment type="catalytic activity">
    <reaction evidence="6">
        <text>a quinone + sn-glycerol 3-phosphate = dihydroxyacetone phosphate + a quinol</text>
        <dbReference type="Rhea" id="RHEA:18977"/>
        <dbReference type="ChEBI" id="CHEBI:24646"/>
        <dbReference type="ChEBI" id="CHEBI:57597"/>
        <dbReference type="ChEBI" id="CHEBI:57642"/>
        <dbReference type="ChEBI" id="CHEBI:132124"/>
        <dbReference type="EC" id="1.1.5.3"/>
    </reaction>
</comment>
<dbReference type="PROSITE" id="PS00977">
    <property type="entry name" value="FAD_G3PDH_1"/>
    <property type="match status" value="1"/>
</dbReference>
<dbReference type="InterPro" id="IPR006076">
    <property type="entry name" value="FAD-dep_OxRdtase"/>
</dbReference>
<dbReference type="RefSeq" id="WP_340332624.1">
    <property type="nucleotide sequence ID" value="NZ_JAZHOF010000015.1"/>
</dbReference>
<evidence type="ECO:0000259" key="8">
    <source>
        <dbReference type="Pfam" id="PF01266"/>
    </source>
</evidence>
<dbReference type="GO" id="GO:0009331">
    <property type="term" value="C:glycerol-3-phosphate dehydrogenase (FAD) complex"/>
    <property type="evidence" value="ECO:0007669"/>
    <property type="project" value="UniProtKB-UniRule"/>
</dbReference>
<gene>
    <name evidence="10" type="primary">glpD</name>
    <name evidence="10" type="ORF">V3328_25845</name>
</gene>
<evidence type="ECO:0000256" key="1">
    <source>
        <dbReference type="ARBA" id="ARBA00001974"/>
    </source>
</evidence>
<protein>
    <recommendedName>
        <fullName evidence="6">Glycerol-3-phosphate dehydrogenase</fullName>
        <ecNumber evidence="6">1.1.5.3</ecNumber>
    </recommendedName>
</protein>
<dbReference type="AlphaFoldDB" id="A0AAW9S1A5"/>
<sequence length="533" mass="58346">MSPPPESGGFDYDIFVIGGGINGAGIARDAAGRGYRVGLAEKDDLASGTSSGSTKLIHGGLRYLEHYEFRLVRESLIEREILWSNAPHIIWPLRFVLPHHAGLRPAWTLRLGLFIYDYIGGRKRLPPARTIDLRRDPAGRPLKPGYSKAFEYSDCWVQDARLVVLNARDAAARGATILTRTACTALRRENGGWRITLDDLRSGTTHEVTARLVVNAAGPWVDQILTSVAGGNRVHNIRLVQGSHIVVPRLFDHDHCYIFQNADGRIVFAIPYERDFTLIGTTDRDFTGNLDDLAVADDEVEYLCAAASEYLSAPVVPGDIVWTYSGVRPLYDDGASKAQEATRDYVIKNDGDPETGVLVNIFGGKITTYRRLAETVLADIGTLIGRRGGAWTKDAALPGGGFPVDGFDSLCTELSSAYPQLSPRMLERYARNYGTEARQLLRDARREADLGACFGADLFEAEVRYLMAAEWAQTADDVLWRRSKLGLRLSQAEADKLDDWMAAARSATIDRDTGTVSADGEGPPDGDGPGGET</sequence>
<dbReference type="Gene3D" id="3.30.9.10">
    <property type="entry name" value="D-Amino Acid Oxidase, subunit A, domain 2"/>
    <property type="match status" value="1"/>
</dbReference>
<accession>A0AAW9S1A5</accession>
<dbReference type="Pfam" id="PF16901">
    <property type="entry name" value="DAO_C"/>
    <property type="match status" value="1"/>
</dbReference>
<dbReference type="GO" id="GO:0004368">
    <property type="term" value="F:glycerol-3-phosphate dehydrogenase (quinone) activity"/>
    <property type="evidence" value="ECO:0007669"/>
    <property type="project" value="UniProtKB-EC"/>
</dbReference>
<dbReference type="Gene3D" id="1.10.8.870">
    <property type="entry name" value="Alpha-glycerophosphate oxidase, cap domain"/>
    <property type="match status" value="1"/>
</dbReference>
<keyword evidence="11" id="KW-1185">Reference proteome</keyword>
<proteinExistence type="inferred from homology"/>
<feature type="domain" description="FAD dependent oxidoreductase" evidence="8">
    <location>
        <begin position="13"/>
        <end position="369"/>
    </location>
</feature>
<keyword evidence="5 6" id="KW-0560">Oxidoreductase</keyword>
<evidence type="ECO:0000259" key="9">
    <source>
        <dbReference type="Pfam" id="PF16901"/>
    </source>
</evidence>
<dbReference type="SUPFAM" id="SSF54373">
    <property type="entry name" value="FAD-linked reductases, C-terminal domain"/>
    <property type="match status" value="1"/>
</dbReference>
<keyword evidence="3 6" id="KW-0285">Flavoprotein</keyword>
<feature type="compositionally biased region" description="Gly residues" evidence="7">
    <location>
        <begin position="523"/>
        <end position="533"/>
    </location>
</feature>
<organism evidence="10 11">
    <name type="scientific">Microbaculum marinum</name>
    <dbReference type="NCBI Taxonomy" id="1764581"/>
    <lineage>
        <taxon>Bacteria</taxon>
        <taxon>Pseudomonadati</taxon>
        <taxon>Pseudomonadota</taxon>
        <taxon>Alphaproteobacteria</taxon>
        <taxon>Hyphomicrobiales</taxon>
        <taxon>Tepidamorphaceae</taxon>
        <taxon>Microbaculum</taxon>
    </lineage>
</organism>
<keyword evidence="4" id="KW-0274">FAD</keyword>
<feature type="region of interest" description="Disordered" evidence="7">
    <location>
        <begin position="510"/>
        <end position="533"/>
    </location>
</feature>
<dbReference type="NCBIfam" id="NF008899">
    <property type="entry name" value="PRK12266.1"/>
    <property type="match status" value="1"/>
</dbReference>
<dbReference type="SUPFAM" id="SSF51905">
    <property type="entry name" value="FAD/NAD(P)-binding domain"/>
    <property type="match status" value="1"/>
</dbReference>
<evidence type="ECO:0000313" key="11">
    <source>
        <dbReference type="Proteomes" id="UP001378188"/>
    </source>
</evidence>
<dbReference type="EMBL" id="JAZHOF010000015">
    <property type="protein sequence ID" value="MEJ8574924.1"/>
    <property type="molecule type" value="Genomic_DNA"/>
</dbReference>
<dbReference type="PANTHER" id="PTHR11985:SF15">
    <property type="entry name" value="GLYCEROL-3-PHOSPHATE DEHYDROGENASE, MITOCHONDRIAL"/>
    <property type="match status" value="1"/>
</dbReference>
<dbReference type="InterPro" id="IPR000447">
    <property type="entry name" value="G3P_DH_FAD-dep"/>
</dbReference>
<evidence type="ECO:0000256" key="2">
    <source>
        <dbReference type="ARBA" id="ARBA00007330"/>
    </source>
</evidence>
<comment type="cofactor">
    <cofactor evidence="1 6">
        <name>FAD</name>
        <dbReference type="ChEBI" id="CHEBI:57692"/>
    </cofactor>
</comment>
<dbReference type="Proteomes" id="UP001378188">
    <property type="component" value="Unassembled WGS sequence"/>
</dbReference>
<evidence type="ECO:0000256" key="5">
    <source>
        <dbReference type="ARBA" id="ARBA00023002"/>
    </source>
</evidence>